<feature type="transmembrane region" description="Helical" evidence="8">
    <location>
        <begin position="485"/>
        <end position="502"/>
    </location>
</feature>
<feature type="transmembrane region" description="Helical" evidence="8">
    <location>
        <begin position="44"/>
        <end position="61"/>
    </location>
</feature>
<evidence type="ECO:0000313" key="11">
    <source>
        <dbReference type="Proteomes" id="UP001432190"/>
    </source>
</evidence>
<dbReference type="PANTHER" id="PTHR30509:SF9">
    <property type="entry name" value="MULTIDRUG RESISTANCE PROTEIN MDTO"/>
    <property type="match status" value="1"/>
</dbReference>
<gene>
    <name evidence="10" type="ORF">OG994_10495</name>
</gene>
<feature type="region of interest" description="Disordered" evidence="7">
    <location>
        <begin position="708"/>
        <end position="729"/>
    </location>
</feature>
<comment type="similarity">
    <text evidence="6">Belongs to the YccS/YhfK family.</text>
</comment>
<feature type="transmembrane region" description="Helical" evidence="8">
    <location>
        <begin position="514"/>
        <end position="532"/>
    </location>
</feature>
<dbReference type="InterPro" id="IPR049453">
    <property type="entry name" value="Memb_transporter_dom"/>
</dbReference>
<protein>
    <submittedName>
        <fullName evidence="10">FUSC family protein</fullName>
    </submittedName>
</protein>
<feature type="transmembrane region" description="Helical" evidence="8">
    <location>
        <begin position="73"/>
        <end position="92"/>
    </location>
</feature>
<keyword evidence="4 8" id="KW-1133">Transmembrane helix</keyword>
<organism evidence="10 11">
    <name type="scientific">Micromonospora globbae</name>
    <dbReference type="NCBI Taxonomy" id="1894969"/>
    <lineage>
        <taxon>Bacteria</taxon>
        <taxon>Bacillati</taxon>
        <taxon>Actinomycetota</taxon>
        <taxon>Actinomycetes</taxon>
        <taxon>Micromonosporales</taxon>
        <taxon>Micromonosporaceae</taxon>
        <taxon>Micromonospora</taxon>
    </lineage>
</organism>
<dbReference type="PANTHER" id="PTHR30509">
    <property type="entry name" value="P-HYDROXYBENZOIC ACID EFFLUX PUMP SUBUNIT-RELATED"/>
    <property type="match status" value="1"/>
</dbReference>
<evidence type="ECO:0000256" key="8">
    <source>
        <dbReference type="SAM" id="Phobius"/>
    </source>
</evidence>
<dbReference type="Pfam" id="PF13515">
    <property type="entry name" value="FUSC_2"/>
    <property type="match status" value="1"/>
</dbReference>
<evidence type="ECO:0000256" key="4">
    <source>
        <dbReference type="ARBA" id="ARBA00022989"/>
    </source>
</evidence>
<keyword evidence="2" id="KW-1003">Cell membrane</keyword>
<evidence type="ECO:0000256" key="1">
    <source>
        <dbReference type="ARBA" id="ARBA00004651"/>
    </source>
</evidence>
<evidence type="ECO:0000256" key="3">
    <source>
        <dbReference type="ARBA" id="ARBA00022692"/>
    </source>
</evidence>
<evidence type="ECO:0000256" key="5">
    <source>
        <dbReference type="ARBA" id="ARBA00023136"/>
    </source>
</evidence>
<evidence type="ECO:0000259" key="9">
    <source>
        <dbReference type="Pfam" id="PF13515"/>
    </source>
</evidence>
<feature type="domain" description="Integral membrane bound transporter" evidence="9">
    <location>
        <begin position="405"/>
        <end position="526"/>
    </location>
</feature>
<dbReference type="EMBL" id="CP108084">
    <property type="protein sequence ID" value="WUP51907.1"/>
    <property type="molecule type" value="Genomic_DNA"/>
</dbReference>
<name>A0ABZ1SD77_9ACTN</name>
<dbReference type="Proteomes" id="UP001432190">
    <property type="component" value="Chromosome"/>
</dbReference>
<feature type="transmembrane region" description="Helical" evidence="8">
    <location>
        <begin position="104"/>
        <end position="135"/>
    </location>
</feature>
<keyword evidence="3 8" id="KW-0812">Transmembrane</keyword>
<accession>A0ABZ1SD77</accession>
<sequence length="729" mass="76501">MLGSGLLARLRHVDPGYAALRRAARLTLVASTVFYIGRYGAGDVTLATYGLFGVVATGMFAQLPGSARHRARILLSALPVAWVLVVAGTLLAGNTAGAAAGMLVIGFAVAFAGVGGPHLVGLANAFQLFYILACFPPYQPETLPQRLVGVTASVALLAAAEVTIWPDATPVSYPRRLAEAADSVAAFLDATTAALTGPVSAQRDRDARHDQAAEAVARIRLAELPAPQRPTASRASDRALRACQAAMQGLLVKTARLAAERPPRPDPEAVRLLRTCADTTRAAGRTLRGGTPAVTVDDVDAATRATERAYPHAGSPAYLPRLCLDATVLSIAEQARILAVSARTAAGVPASDENRVASAYQQVFADARHGRWTLYRRQFQAHLTPGSPPFQTALRLSVALAAARVVAGVLSLMHGFWVLLATLTVLRTSAVDTRTALRPAVVGTVAGAIVSGLLLHFVGQLVIFAVALPVTMLLAFTLGRLAAPAWAQAAFTLVLTFVFAQLSSGGLQLAEVRLLDVLLGTAIGVLAGLLMWPRGARGDLRRHAAAALVASAEVLEEVVEATLGGPASDRTFERARRAMILADASYAQYHGERPDPRTSRVDWQAVLAAGHHTLLAAESTLDRNPPGCLAGWPDAAAQLRGTVRRLRSAYDEVARRIAHGEPAHPTVTPTRCVDELEPIRPALDQPGRPVRHLVEVHLLLASAADDLARTGSGRDAGGDPGAVTGSEGP</sequence>
<keyword evidence="11" id="KW-1185">Reference proteome</keyword>
<evidence type="ECO:0000256" key="6">
    <source>
        <dbReference type="ARBA" id="ARBA00043993"/>
    </source>
</evidence>
<proteinExistence type="inferred from homology"/>
<dbReference type="RefSeq" id="WP_328853019.1">
    <property type="nucleotide sequence ID" value="NZ_CP108084.1"/>
</dbReference>
<evidence type="ECO:0000256" key="2">
    <source>
        <dbReference type="ARBA" id="ARBA00022475"/>
    </source>
</evidence>
<evidence type="ECO:0000256" key="7">
    <source>
        <dbReference type="SAM" id="MobiDB-lite"/>
    </source>
</evidence>
<reference evidence="10" key="1">
    <citation type="submission" date="2022-10" db="EMBL/GenBank/DDBJ databases">
        <title>The complete genomes of actinobacterial strains from the NBC collection.</title>
        <authorList>
            <person name="Joergensen T.S."/>
            <person name="Alvarez Arevalo M."/>
            <person name="Sterndorff E.B."/>
            <person name="Faurdal D."/>
            <person name="Vuksanovic O."/>
            <person name="Mourched A.-S."/>
            <person name="Charusanti P."/>
            <person name="Shaw S."/>
            <person name="Blin K."/>
            <person name="Weber T."/>
        </authorList>
    </citation>
    <scope>NUCLEOTIDE SEQUENCE</scope>
    <source>
        <strain evidence="10">NBC_00256</strain>
    </source>
</reference>
<keyword evidence="5 8" id="KW-0472">Membrane</keyword>
<comment type="subcellular location">
    <subcellularLocation>
        <location evidence="1">Cell membrane</location>
        <topology evidence="1">Multi-pass membrane protein</topology>
    </subcellularLocation>
</comment>
<feature type="transmembrane region" description="Helical" evidence="8">
    <location>
        <begin position="398"/>
        <end position="423"/>
    </location>
</feature>
<evidence type="ECO:0000313" key="10">
    <source>
        <dbReference type="EMBL" id="WUP51907.1"/>
    </source>
</evidence>